<proteinExistence type="predicted"/>
<dbReference type="EnsemblMetazoa" id="ASIC007174-RA">
    <property type="protein sequence ID" value="ASIC007174-PA"/>
    <property type="gene ID" value="ASIC007174"/>
</dbReference>
<sequence length="99" mass="11150">MLNWFVGYVCSKKYGIPMDPMPALGSWWNRNSSDNYLISTRNKQADDSCRDPPKQSAGLSKLRFHVHSETPLLASAWPLSSPPAKEAILVRDRSGMITR</sequence>
<reference evidence="2" key="2">
    <citation type="submission" date="2020-05" db="UniProtKB">
        <authorList>
            <consortium name="EnsemblMetazoa"/>
        </authorList>
    </citation>
    <scope>IDENTIFICATION</scope>
</reference>
<dbReference type="VEuPathDB" id="VectorBase:ASIC007174"/>
<evidence type="ECO:0000313" key="3">
    <source>
        <dbReference type="Proteomes" id="UP000030765"/>
    </source>
</evidence>
<gene>
    <name evidence="1" type="ORF">ZHAS_00007174</name>
</gene>
<reference evidence="1 3" key="1">
    <citation type="journal article" date="2014" name="BMC Genomics">
        <title>Genome sequence of Anopheles sinensis provides insight into genetics basis of mosquito competence for malaria parasites.</title>
        <authorList>
            <person name="Zhou D."/>
            <person name="Zhang D."/>
            <person name="Ding G."/>
            <person name="Shi L."/>
            <person name="Hou Q."/>
            <person name="Ye Y."/>
            <person name="Xu Y."/>
            <person name="Zhou H."/>
            <person name="Xiong C."/>
            <person name="Li S."/>
            <person name="Yu J."/>
            <person name="Hong S."/>
            <person name="Yu X."/>
            <person name="Zou P."/>
            <person name="Chen C."/>
            <person name="Chang X."/>
            <person name="Wang W."/>
            <person name="Lv Y."/>
            <person name="Sun Y."/>
            <person name="Ma L."/>
            <person name="Shen B."/>
            <person name="Zhu C."/>
        </authorList>
    </citation>
    <scope>NUCLEOTIDE SEQUENCE [LARGE SCALE GENOMIC DNA]</scope>
</reference>
<dbReference type="AlphaFoldDB" id="A0A084VPB2"/>
<dbReference type="EMBL" id="ATLV01014995">
    <property type="status" value="NOT_ANNOTATED_CDS"/>
    <property type="molecule type" value="Genomic_DNA"/>
</dbReference>
<accession>A0A084VPB2</accession>
<dbReference type="Proteomes" id="UP000030765">
    <property type="component" value="Unassembled WGS sequence"/>
</dbReference>
<keyword evidence="3" id="KW-1185">Reference proteome</keyword>
<evidence type="ECO:0000313" key="1">
    <source>
        <dbReference type="EMBL" id="KFB39806.1"/>
    </source>
</evidence>
<name>A0A084VPB2_ANOSI</name>
<dbReference type="EMBL" id="KE524999">
    <property type="protein sequence ID" value="KFB39806.1"/>
    <property type="molecule type" value="Genomic_DNA"/>
</dbReference>
<protein>
    <submittedName>
        <fullName evidence="1 2">Nuclear receptor coactivator 4</fullName>
    </submittedName>
</protein>
<evidence type="ECO:0000313" key="2">
    <source>
        <dbReference type="EnsemblMetazoa" id="ASIC007174-PA"/>
    </source>
</evidence>
<organism evidence="1">
    <name type="scientific">Anopheles sinensis</name>
    <name type="common">Mosquito</name>
    <dbReference type="NCBI Taxonomy" id="74873"/>
    <lineage>
        <taxon>Eukaryota</taxon>
        <taxon>Metazoa</taxon>
        <taxon>Ecdysozoa</taxon>
        <taxon>Arthropoda</taxon>
        <taxon>Hexapoda</taxon>
        <taxon>Insecta</taxon>
        <taxon>Pterygota</taxon>
        <taxon>Neoptera</taxon>
        <taxon>Endopterygota</taxon>
        <taxon>Diptera</taxon>
        <taxon>Nematocera</taxon>
        <taxon>Culicoidea</taxon>
        <taxon>Culicidae</taxon>
        <taxon>Anophelinae</taxon>
        <taxon>Anopheles</taxon>
    </lineage>
</organism>
<keyword evidence="1" id="KW-0675">Receptor</keyword>